<dbReference type="InterPro" id="IPR029058">
    <property type="entry name" value="AB_hydrolase_fold"/>
</dbReference>
<gene>
    <name evidence="2" type="ORF">QF206_07420</name>
</gene>
<evidence type="ECO:0000313" key="2">
    <source>
        <dbReference type="EMBL" id="MDI2098793.1"/>
    </source>
</evidence>
<dbReference type="PANTHER" id="PTHR43433">
    <property type="entry name" value="HYDROLASE, ALPHA/BETA FOLD FAMILY PROTEIN"/>
    <property type="match status" value="1"/>
</dbReference>
<sequence length="304" mass="31363">MTEATLTLPDGRLLTYLDLGDPQGHPVFHTHGAPSSKLETRFFGLDAHARSAGIRLIALDRPGIGGSTPQAGRTLLDWGSDVADAASVLGIERFGLFGYSIGAASALAARMVCADRVSATLIVSGVGPADVPGITEGRSPDVSRIIAMSTRMPGLTRAGLAFMRWGTKNPAKMIAATGKGMPPADRAVADRPGAAEPFAAFLRDALRQGTAGALRDLQLVAGPWGFTPTAAGGPLGIWHGKADTNVPAHAARWLATAVPGAIRTVTQDDGHISLLDSRGAEVLEWLSAAIAEQGSPRVEAGGGR</sequence>
<evidence type="ECO:0000259" key="1">
    <source>
        <dbReference type="Pfam" id="PF12697"/>
    </source>
</evidence>
<dbReference type="InterPro" id="IPR050471">
    <property type="entry name" value="AB_hydrolase"/>
</dbReference>
<dbReference type="RefSeq" id="WP_281488569.1">
    <property type="nucleotide sequence ID" value="NZ_JASATX010000002.1"/>
</dbReference>
<proteinExistence type="predicted"/>
<evidence type="ECO:0000313" key="3">
    <source>
        <dbReference type="Proteomes" id="UP001321506"/>
    </source>
</evidence>
<dbReference type="GO" id="GO:0016787">
    <property type="term" value="F:hydrolase activity"/>
    <property type="evidence" value="ECO:0007669"/>
    <property type="project" value="UniProtKB-KW"/>
</dbReference>
<reference evidence="2 3" key="1">
    <citation type="submission" date="2023-04" db="EMBL/GenBank/DDBJ databases">
        <title>Klugiella caeni sp. nov. isolated from the sludge of biochemical tank.</title>
        <authorList>
            <person name="Geng K."/>
        </authorList>
    </citation>
    <scope>NUCLEOTIDE SEQUENCE [LARGE SCALE GENOMIC DNA]</scope>
    <source>
        <strain evidence="2 3">YN-L-19</strain>
    </source>
</reference>
<dbReference type="PANTHER" id="PTHR43433:SF10">
    <property type="entry name" value="AB HYDROLASE-1 DOMAIN-CONTAINING PROTEIN"/>
    <property type="match status" value="1"/>
</dbReference>
<protein>
    <submittedName>
        <fullName evidence="2">Alpha/beta hydrolase</fullName>
    </submittedName>
</protein>
<dbReference type="InterPro" id="IPR000073">
    <property type="entry name" value="AB_hydrolase_1"/>
</dbReference>
<accession>A0AAW6TAI1</accession>
<name>A0AAW6TAI1_9MICO</name>
<dbReference type="Gene3D" id="3.40.50.1820">
    <property type="entry name" value="alpha/beta hydrolase"/>
    <property type="match status" value="1"/>
</dbReference>
<keyword evidence="2" id="KW-0378">Hydrolase</keyword>
<organism evidence="2 3">
    <name type="scientific">Ruicaihuangia caeni</name>
    <dbReference type="NCBI Taxonomy" id="3042517"/>
    <lineage>
        <taxon>Bacteria</taxon>
        <taxon>Bacillati</taxon>
        <taxon>Actinomycetota</taxon>
        <taxon>Actinomycetes</taxon>
        <taxon>Micrococcales</taxon>
        <taxon>Microbacteriaceae</taxon>
        <taxon>Ruicaihuangia</taxon>
    </lineage>
</organism>
<comment type="caution">
    <text evidence="2">The sequence shown here is derived from an EMBL/GenBank/DDBJ whole genome shotgun (WGS) entry which is preliminary data.</text>
</comment>
<dbReference type="AlphaFoldDB" id="A0AAW6TAI1"/>
<dbReference type="SUPFAM" id="SSF53474">
    <property type="entry name" value="alpha/beta-Hydrolases"/>
    <property type="match status" value="1"/>
</dbReference>
<keyword evidence="3" id="KW-1185">Reference proteome</keyword>
<dbReference type="Proteomes" id="UP001321506">
    <property type="component" value="Unassembled WGS sequence"/>
</dbReference>
<dbReference type="EMBL" id="JASATX010000002">
    <property type="protein sequence ID" value="MDI2098793.1"/>
    <property type="molecule type" value="Genomic_DNA"/>
</dbReference>
<dbReference type="Pfam" id="PF12697">
    <property type="entry name" value="Abhydrolase_6"/>
    <property type="match status" value="1"/>
</dbReference>
<feature type="domain" description="AB hydrolase-1" evidence="1">
    <location>
        <begin position="30"/>
        <end position="284"/>
    </location>
</feature>